<protein>
    <submittedName>
        <fullName evidence="1">Translation initiation inhibitor</fullName>
    </submittedName>
</protein>
<dbReference type="InterPro" id="IPR006175">
    <property type="entry name" value="YjgF/YER057c/UK114"/>
</dbReference>
<dbReference type="GO" id="GO:0019239">
    <property type="term" value="F:deaminase activity"/>
    <property type="evidence" value="ECO:0007669"/>
    <property type="project" value="TreeGrafter"/>
</dbReference>
<sequence>MPPAHIVSHNPATVHPPVGGYCMGLELKQHRRLLFISGQVPQRSDGTVPDGFEAQCEQAWRNVREVLAAAGLGVEHLVKVTTFLTDRSQVVANRAIRRAVLGEHQPALTVVVVETVDSKWLLEIEAIAAE</sequence>
<evidence type="ECO:0000313" key="1">
    <source>
        <dbReference type="EMBL" id="KRP91323.1"/>
    </source>
</evidence>
<dbReference type="GO" id="GO:0005829">
    <property type="term" value="C:cytosol"/>
    <property type="evidence" value="ECO:0007669"/>
    <property type="project" value="TreeGrafter"/>
</dbReference>
<dbReference type="PANTHER" id="PTHR11803">
    <property type="entry name" value="2-IMINOBUTANOATE/2-IMINOPROPANOATE DEAMINASE RIDA"/>
    <property type="match status" value="1"/>
</dbReference>
<dbReference type="AlphaFoldDB" id="A0A0R3C8C8"/>
<dbReference type="Pfam" id="PF01042">
    <property type="entry name" value="Ribonuc_L-PSP"/>
    <property type="match status" value="1"/>
</dbReference>
<name>A0A0R3C8C8_9BRAD</name>
<accession>A0A0R3C8C8</accession>
<dbReference type="PANTHER" id="PTHR11803:SF44">
    <property type="entry name" value="RUTC FAMILY PROTEIN YJGH"/>
    <property type="match status" value="1"/>
</dbReference>
<dbReference type="Proteomes" id="UP000051380">
    <property type="component" value="Unassembled WGS sequence"/>
</dbReference>
<dbReference type="CDD" id="cd00448">
    <property type="entry name" value="YjgF_YER057c_UK114_family"/>
    <property type="match status" value="1"/>
</dbReference>
<dbReference type="SUPFAM" id="SSF55298">
    <property type="entry name" value="YjgF-like"/>
    <property type="match status" value="1"/>
</dbReference>
<organism evidence="1 2">
    <name type="scientific">Bradyrhizobium yuanmingense</name>
    <dbReference type="NCBI Taxonomy" id="108015"/>
    <lineage>
        <taxon>Bacteria</taxon>
        <taxon>Pseudomonadati</taxon>
        <taxon>Pseudomonadota</taxon>
        <taxon>Alphaproteobacteria</taxon>
        <taxon>Hyphomicrobiales</taxon>
        <taxon>Nitrobacteraceae</taxon>
        <taxon>Bradyrhizobium</taxon>
    </lineage>
</organism>
<dbReference type="OrthoDB" id="9799840at2"/>
<dbReference type="InterPro" id="IPR035959">
    <property type="entry name" value="RutC-like_sf"/>
</dbReference>
<proteinExistence type="predicted"/>
<dbReference type="Gene3D" id="3.30.1330.40">
    <property type="entry name" value="RutC-like"/>
    <property type="match status" value="1"/>
</dbReference>
<evidence type="ECO:0000313" key="2">
    <source>
        <dbReference type="Proteomes" id="UP000051380"/>
    </source>
</evidence>
<comment type="caution">
    <text evidence="1">The sequence shown here is derived from an EMBL/GenBank/DDBJ whole genome shotgun (WGS) entry which is preliminary data.</text>
</comment>
<reference evidence="1 2" key="1">
    <citation type="submission" date="2015-09" db="EMBL/GenBank/DDBJ databases">
        <title>Draft Genome Sequence of the Strain BR 3267 (Bradyrhizobium yuanmingense) recommended as inoculant for cowpea in Brazil.</title>
        <authorList>
            <person name="Simoes-Araujo J.L."/>
            <person name="Zilli J.E."/>
        </authorList>
    </citation>
    <scope>NUCLEOTIDE SEQUENCE [LARGE SCALE GENOMIC DNA]</scope>
    <source>
        <strain evidence="1 2">BR3267</strain>
    </source>
</reference>
<dbReference type="RefSeq" id="WP_057029466.1">
    <property type="nucleotide sequence ID" value="NZ_LJYF01000033.1"/>
</dbReference>
<gene>
    <name evidence="1" type="ORF">AOQ72_32570</name>
</gene>
<dbReference type="STRING" id="108015.GA0061099_1005483"/>
<dbReference type="EMBL" id="LJYF01000033">
    <property type="protein sequence ID" value="KRP91323.1"/>
    <property type="molecule type" value="Genomic_DNA"/>
</dbReference>